<dbReference type="GO" id="GO:0005739">
    <property type="term" value="C:mitochondrion"/>
    <property type="evidence" value="ECO:0007669"/>
    <property type="project" value="TreeGrafter"/>
</dbReference>
<dbReference type="GO" id="GO:0008168">
    <property type="term" value="F:methyltransferase activity"/>
    <property type="evidence" value="ECO:0007669"/>
    <property type="project" value="UniProtKB-KW"/>
</dbReference>
<proteinExistence type="predicted"/>
<comment type="subcellular location">
    <subcellularLocation>
        <location evidence="1">Cytoplasm</location>
    </subcellularLocation>
</comment>
<evidence type="ECO:0000313" key="6">
    <source>
        <dbReference type="Proteomes" id="UP000838763"/>
    </source>
</evidence>
<accession>A0A9P1GZQ8</accession>
<dbReference type="Proteomes" id="UP000838763">
    <property type="component" value="Unassembled WGS sequence"/>
</dbReference>
<dbReference type="Gene3D" id="3.40.50.720">
    <property type="entry name" value="NAD(P)-binding Rossmann-like Domain"/>
    <property type="match status" value="1"/>
</dbReference>
<dbReference type="GO" id="GO:0032259">
    <property type="term" value="P:methylation"/>
    <property type="evidence" value="ECO:0007669"/>
    <property type="project" value="UniProtKB-KW"/>
</dbReference>
<keyword evidence="6" id="KW-1185">Reference proteome</keyword>
<dbReference type="PANTHER" id="PTHR12126">
    <property type="entry name" value="NADH-UBIQUINONE OXIDOREDUCTASE 39 KDA SUBUNIT-RELATED"/>
    <property type="match status" value="1"/>
</dbReference>
<evidence type="ECO:0000256" key="2">
    <source>
        <dbReference type="ARBA" id="ARBA00022490"/>
    </source>
</evidence>
<organism evidence="5 6">
    <name type="scientific">Parascedosporium putredinis</name>
    <dbReference type="NCBI Taxonomy" id="1442378"/>
    <lineage>
        <taxon>Eukaryota</taxon>
        <taxon>Fungi</taxon>
        <taxon>Dikarya</taxon>
        <taxon>Ascomycota</taxon>
        <taxon>Pezizomycotina</taxon>
        <taxon>Sordariomycetes</taxon>
        <taxon>Hypocreomycetidae</taxon>
        <taxon>Microascales</taxon>
        <taxon>Microascaceae</taxon>
        <taxon>Parascedosporium</taxon>
    </lineage>
</organism>
<dbReference type="PANTHER" id="PTHR12126:SF11">
    <property type="entry name" value="NADH DEHYDROGENASE [UBIQUINONE] 1 ALPHA SUBCOMPLEX SUBUNIT 9, MITOCHONDRIAL"/>
    <property type="match status" value="1"/>
</dbReference>
<evidence type="ECO:0000313" key="5">
    <source>
        <dbReference type="EMBL" id="CAI4213319.1"/>
    </source>
</evidence>
<evidence type="ECO:0000256" key="4">
    <source>
        <dbReference type="ARBA" id="ARBA00022679"/>
    </source>
</evidence>
<evidence type="ECO:0000256" key="3">
    <source>
        <dbReference type="ARBA" id="ARBA00022603"/>
    </source>
</evidence>
<dbReference type="OrthoDB" id="275457at2759"/>
<keyword evidence="3" id="KW-0489">Methyltransferase</keyword>
<dbReference type="InterPro" id="IPR051207">
    <property type="entry name" value="ComplexI_NDUFA9_subunit"/>
</dbReference>
<dbReference type="EMBL" id="CALLCH030000008">
    <property type="protein sequence ID" value="CAI4213319.1"/>
    <property type="molecule type" value="Genomic_DNA"/>
</dbReference>
<keyword evidence="2" id="KW-0963">Cytoplasm</keyword>
<name>A0A9P1GZQ8_9PEZI</name>
<evidence type="ECO:0000256" key="1">
    <source>
        <dbReference type="ARBA" id="ARBA00004496"/>
    </source>
</evidence>
<protein>
    <submittedName>
        <fullName evidence="5">Uncharacterized protein</fullName>
    </submittedName>
</protein>
<dbReference type="Pfam" id="PF10237">
    <property type="entry name" value="N6-adenineMlase"/>
    <property type="match status" value="1"/>
</dbReference>
<dbReference type="InterPro" id="IPR036291">
    <property type="entry name" value="NAD(P)-bd_dom_sf"/>
</dbReference>
<dbReference type="InterPro" id="IPR041370">
    <property type="entry name" value="Mlase_EEF1AKMT1/ZCCHC4"/>
</dbReference>
<dbReference type="AlphaFoldDB" id="A0A9P1GZQ8"/>
<sequence length="417" mass="47467">MASVPASVRSFNEGSARQGCTVIVPFREEMAKRHLKEYDLRNTQSIEESIRHSDVVYNLIGRNYPTKYRLAQSSPASTNERKDTNGPFRNFTLEDVHVEGTERIVETAAKYNVDRYIHVSSYNAEPVSTSEFYATKGRGEEVARPVHVIDIGHALELMLYDDSTAAQTFELYGPKEYSTEEIAALVDREIFKQRRHINIPKKILKPLAGLLNSVTWWPYLSADEVEREFIDQKVDPAARTFEDLGIKPGNISDFTYHYLNIRILSAVNKMADLRLDGDDDPMVLSDHALAALAEFHSEQDAQYTSETAELLAGELLAGTSANMNIAFVSTPSVFVAAKNILAKRPLEKRPILHLLEFDERFRVFPEFVYYDYRRPFRLPVTLKGTADRVICDPPFLNEDCHTKGLFKKIREKMGDMS</sequence>
<gene>
    <name evidence="5" type="ORF">PPNO1_LOCUS3066</name>
</gene>
<dbReference type="GO" id="GO:0044877">
    <property type="term" value="F:protein-containing complex binding"/>
    <property type="evidence" value="ECO:0007669"/>
    <property type="project" value="TreeGrafter"/>
</dbReference>
<dbReference type="SUPFAM" id="SSF51735">
    <property type="entry name" value="NAD(P)-binding Rossmann-fold domains"/>
    <property type="match status" value="1"/>
</dbReference>
<reference evidence="5" key="1">
    <citation type="submission" date="2022-11" db="EMBL/GenBank/DDBJ databases">
        <authorList>
            <person name="Scott C."/>
            <person name="Bruce N."/>
        </authorList>
    </citation>
    <scope>NUCLEOTIDE SEQUENCE</scope>
</reference>
<keyword evidence="4" id="KW-0808">Transferase</keyword>
<comment type="caution">
    <text evidence="5">The sequence shown here is derived from an EMBL/GenBank/DDBJ whole genome shotgun (WGS) entry which is preliminary data.</text>
</comment>